<accession>D2XAT1</accession>
<proteinExistence type="predicted"/>
<reference evidence="2 3" key="1">
    <citation type="journal article" date="2009" name="Proc. Natl. Acad. Sci. U.S.A.">
        <title>Giant Marseillevirus highlights the role of amoebae as a melting pot in emergence of chimeric microorganisms.</title>
        <authorList>
            <person name="Boyer M."/>
            <person name="Yutin N."/>
            <person name="Pagnier I."/>
            <person name="Barrassi L."/>
            <person name="Fournous G."/>
            <person name="Espinosa L."/>
            <person name="Robert C."/>
            <person name="Azza S."/>
            <person name="Sun S."/>
            <person name="Rossmann M.G."/>
            <person name="Suzan-Monti M."/>
            <person name="La Scola B."/>
            <person name="Koonin E.V."/>
            <person name="Raoult D."/>
        </authorList>
    </citation>
    <scope>NUCLEOTIDE SEQUENCE [LARGE SCALE GENOMIC DNA]</scope>
    <source>
        <strain evidence="2 3">T19</strain>
    </source>
</reference>
<feature type="compositionally biased region" description="Polar residues" evidence="1">
    <location>
        <begin position="1"/>
        <end position="12"/>
    </location>
</feature>
<protein>
    <submittedName>
        <fullName evidence="2">Uncharacterized protein</fullName>
    </submittedName>
</protein>
<dbReference type="RefSeq" id="YP_003407020.1">
    <property type="nucleotide sequence ID" value="NC_013756.1"/>
</dbReference>
<organismHost>
    <name type="scientific">Acanthamoeba</name>
    <dbReference type="NCBI Taxonomy" id="5754"/>
</organismHost>
<sequence>MSGIEQSSSFGTTKRLKSAESRSVKTWLNRGRELSPSLGPMNMTDIFAVDWRALSPPQKTRFAKRSQGFLSASQRRMRVSQGQFKRKRLLFAKHKIF</sequence>
<gene>
    <name evidence="2" type="ORF">MAR_ORF284</name>
</gene>
<dbReference type="KEGG" id="vg:8746521"/>
<organism evidence="2 3">
    <name type="scientific">Marseillevirus marseillevirus</name>
    <name type="common">GBM</name>
    <dbReference type="NCBI Taxonomy" id="694581"/>
    <lineage>
        <taxon>Viruses</taxon>
        <taxon>Varidnaviria</taxon>
        <taxon>Bamfordvirae</taxon>
        <taxon>Nucleocytoviricota</taxon>
        <taxon>Megaviricetes</taxon>
        <taxon>Pimascovirales</taxon>
        <taxon>Pimascovirales incertae sedis</taxon>
        <taxon>Marseilleviridae</taxon>
        <taxon>Marseillevirus</taxon>
        <taxon>Marseillevirus massiliense</taxon>
    </lineage>
</organism>
<name>D2XAT1_GBMV</name>
<evidence type="ECO:0000313" key="2">
    <source>
        <dbReference type="EMBL" id="ADB04058.1"/>
    </source>
</evidence>
<dbReference type="EMBL" id="GU071086">
    <property type="protein sequence ID" value="ADB04058.1"/>
    <property type="molecule type" value="Genomic_DNA"/>
</dbReference>
<evidence type="ECO:0000313" key="3">
    <source>
        <dbReference type="Proteomes" id="UP000029780"/>
    </source>
</evidence>
<feature type="region of interest" description="Disordered" evidence="1">
    <location>
        <begin position="1"/>
        <end position="24"/>
    </location>
</feature>
<dbReference type="GeneID" id="8746521"/>
<evidence type="ECO:0000256" key="1">
    <source>
        <dbReference type="SAM" id="MobiDB-lite"/>
    </source>
</evidence>
<dbReference type="Proteomes" id="UP000029780">
    <property type="component" value="Segment"/>
</dbReference>
<keyword evidence="3" id="KW-1185">Reference proteome</keyword>